<protein>
    <submittedName>
        <fullName evidence="2">Transposase</fullName>
    </submittedName>
</protein>
<sequence>MYFDPDRDIEITGRELPPWQQGDACQFITFRLRDSLPKEKLQLWKSELEAWRAKNPEPWTPEQRDTYHRQFTYRFEHWLDCGYGSCLFNDPRNRQHLADVLMRFQGERVTHHSWVIMPNHVHLLFEPIAPLADLIKAWKGTSAHRIGRGSIWQKNYRDTLIRSAKHFVNAARYIRRNPAKLPPGTFTLWESDRVKSIE</sequence>
<dbReference type="RefSeq" id="WP_379711898.1">
    <property type="nucleotide sequence ID" value="NZ_JBHTBS010000004.1"/>
</dbReference>
<evidence type="ECO:0000313" key="2">
    <source>
        <dbReference type="EMBL" id="MFC7337531.1"/>
    </source>
</evidence>
<organism evidence="2 3">
    <name type="scientific">Haloferula chungangensis</name>
    <dbReference type="NCBI Taxonomy" id="1048331"/>
    <lineage>
        <taxon>Bacteria</taxon>
        <taxon>Pseudomonadati</taxon>
        <taxon>Verrucomicrobiota</taxon>
        <taxon>Verrucomicrobiia</taxon>
        <taxon>Verrucomicrobiales</taxon>
        <taxon>Verrucomicrobiaceae</taxon>
        <taxon>Haloferula</taxon>
    </lineage>
</organism>
<gene>
    <name evidence="2" type="ORF">ACFQY0_10115</name>
</gene>
<dbReference type="EMBL" id="JBHTBS010000004">
    <property type="protein sequence ID" value="MFC7337531.1"/>
    <property type="molecule type" value="Genomic_DNA"/>
</dbReference>
<reference evidence="3" key="1">
    <citation type="journal article" date="2019" name="Int. J. Syst. Evol. Microbiol.">
        <title>The Global Catalogue of Microorganisms (GCM) 10K type strain sequencing project: providing services to taxonomists for standard genome sequencing and annotation.</title>
        <authorList>
            <consortium name="The Broad Institute Genomics Platform"/>
            <consortium name="The Broad Institute Genome Sequencing Center for Infectious Disease"/>
            <person name="Wu L."/>
            <person name="Ma J."/>
        </authorList>
    </citation>
    <scope>NUCLEOTIDE SEQUENCE [LARGE SCALE GENOMIC DNA]</scope>
    <source>
        <strain evidence="3">CGMCC 4.1467</strain>
    </source>
</reference>
<comment type="caution">
    <text evidence="2">The sequence shown here is derived from an EMBL/GenBank/DDBJ whole genome shotgun (WGS) entry which is preliminary data.</text>
</comment>
<name>A0ABW2L5A8_9BACT</name>
<evidence type="ECO:0000259" key="1">
    <source>
        <dbReference type="SMART" id="SM01321"/>
    </source>
</evidence>
<evidence type="ECO:0000313" key="3">
    <source>
        <dbReference type="Proteomes" id="UP001596472"/>
    </source>
</evidence>
<dbReference type="InterPro" id="IPR002686">
    <property type="entry name" value="Transposase_17"/>
</dbReference>
<dbReference type="PANTHER" id="PTHR36966">
    <property type="entry name" value="REP-ASSOCIATED TYROSINE TRANSPOSASE"/>
    <property type="match status" value="1"/>
</dbReference>
<dbReference type="InterPro" id="IPR052715">
    <property type="entry name" value="RAYT_transposase"/>
</dbReference>
<feature type="domain" description="Transposase IS200-like" evidence="1">
    <location>
        <begin position="21"/>
        <end position="177"/>
    </location>
</feature>
<accession>A0ABW2L5A8</accession>
<dbReference type="Proteomes" id="UP001596472">
    <property type="component" value="Unassembled WGS sequence"/>
</dbReference>
<dbReference type="Gene3D" id="3.30.70.1290">
    <property type="entry name" value="Transposase IS200-like"/>
    <property type="match status" value="1"/>
</dbReference>
<keyword evidence="3" id="KW-1185">Reference proteome</keyword>
<dbReference type="SMART" id="SM01321">
    <property type="entry name" value="Y1_Tnp"/>
    <property type="match status" value="1"/>
</dbReference>
<dbReference type="InterPro" id="IPR036515">
    <property type="entry name" value="Transposase_17_sf"/>
</dbReference>
<proteinExistence type="predicted"/>
<dbReference type="SUPFAM" id="SSF143422">
    <property type="entry name" value="Transposase IS200-like"/>
    <property type="match status" value="1"/>
</dbReference>
<dbReference type="PANTHER" id="PTHR36966:SF1">
    <property type="entry name" value="REP-ASSOCIATED TYROSINE TRANSPOSASE"/>
    <property type="match status" value="1"/>
</dbReference>